<dbReference type="Proteomes" id="UP001377567">
    <property type="component" value="Unassembled WGS sequence"/>
</dbReference>
<name>A0AAV5RSP1_MAUHU</name>
<dbReference type="FunFam" id="1.20.1540.10:FF:000012">
    <property type="entry name" value="Rhomboid family protein"/>
    <property type="match status" value="1"/>
</dbReference>
<evidence type="ECO:0000256" key="3">
    <source>
        <dbReference type="ARBA" id="ARBA00022692"/>
    </source>
</evidence>
<dbReference type="GO" id="GO:0006465">
    <property type="term" value="P:signal peptide processing"/>
    <property type="evidence" value="ECO:0007669"/>
    <property type="project" value="TreeGrafter"/>
</dbReference>
<keyword evidence="9" id="KW-0645">Protease</keyword>
<dbReference type="SUPFAM" id="SSF144091">
    <property type="entry name" value="Rhomboid-like"/>
    <property type="match status" value="1"/>
</dbReference>
<feature type="domain" description="Peptidase S54 rhomboid" evidence="8">
    <location>
        <begin position="179"/>
        <end position="325"/>
    </location>
</feature>
<dbReference type="PANTHER" id="PTHR43731:SF14">
    <property type="entry name" value="PRESENILIN-ASSOCIATED RHOMBOID-LIKE PROTEIN, MITOCHONDRIAL"/>
    <property type="match status" value="1"/>
</dbReference>
<feature type="transmembrane region" description="Helical" evidence="7">
    <location>
        <begin position="103"/>
        <end position="121"/>
    </location>
</feature>
<feature type="transmembrane region" description="Helical" evidence="7">
    <location>
        <begin position="200"/>
        <end position="222"/>
    </location>
</feature>
<proteinExistence type="inferred from homology"/>
<evidence type="ECO:0000256" key="1">
    <source>
        <dbReference type="ARBA" id="ARBA00004141"/>
    </source>
</evidence>
<keyword evidence="5 7" id="KW-1133">Transmembrane helix</keyword>
<dbReference type="InterPro" id="IPR035952">
    <property type="entry name" value="Rhomboid-like_sf"/>
</dbReference>
<feature type="transmembrane region" description="Helical" evidence="7">
    <location>
        <begin position="141"/>
        <end position="159"/>
    </location>
</feature>
<dbReference type="InterPro" id="IPR022764">
    <property type="entry name" value="Peptidase_S54_rhomboid_dom"/>
</dbReference>
<reference evidence="9 10" key="1">
    <citation type="journal article" date="2023" name="Elife">
        <title>Identification of key yeast species and microbe-microbe interactions impacting larval growth of Drosophila in the wild.</title>
        <authorList>
            <person name="Mure A."/>
            <person name="Sugiura Y."/>
            <person name="Maeda R."/>
            <person name="Honda K."/>
            <person name="Sakurai N."/>
            <person name="Takahashi Y."/>
            <person name="Watada M."/>
            <person name="Katoh T."/>
            <person name="Gotoh A."/>
            <person name="Gotoh Y."/>
            <person name="Taniguchi I."/>
            <person name="Nakamura K."/>
            <person name="Hayashi T."/>
            <person name="Katayama T."/>
            <person name="Uemura T."/>
            <person name="Hattori Y."/>
        </authorList>
    </citation>
    <scope>NUCLEOTIDE SEQUENCE [LARGE SCALE GENOMIC DNA]</scope>
    <source>
        <strain evidence="9 10">KH-74</strain>
    </source>
</reference>
<keyword evidence="3 7" id="KW-0812">Transmembrane</keyword>
<evidence type="ECO:0000256" key="5">
    <source>
        <dbReference type="ARBA" id="ARBA00022989"/>
    </source>
</evidence>
<keyword evidence="6 7" id="KW-0472">Membrane</keyword>
<gene>
    <name evidence="9" type="ORF">DAKH74_009330</name>
</gene>
<feature type="transmembrane region" description="Helical" evidence="7">
    <location>
        <begin position="242"/>
        <end position="265"/>
    </location>
</feature>
<protein>
    <submittedName>
        <fullName evidence="9">Rhomboid protease</fullName>
    </submittedName>
</protein>
<evidence type="ECO:0000313" key="9">
    <source>
        <dbReference type="EMBL" id="GMM54317.1"/>
    </source>
</evidence>
<evidence type="ECO:0000256" key="7">
    <source>
        <dbReference type="SAM" id="Phobius"/>
    </source>
</evidence>
<evidence type="ECO:0000256" key="6">
    <source>
        <dbReference type="ARBA" id="ARBA00023136"/>
    </source>
</evidence>
<keyword evidence="4" id="KW-0378">Hydrolase</keyword>
<comment type="similarity">
    <text evidence="2">Belongs to the peptidase S54 family.</text>
</comment>
<sequence length="343" mass="38078">MLLGVRTGLSLLSRTAVGSRSISSRGLVMPATLLRSVRPLALGISIQPLGGSLLVRRSFSSSKVVHPRWDSKILYADGADRYTRLNRFQQYNHNGNSNGDKSVRNATIIGLGAMVGFYFGSQFLFDYVPGFTYFKTHPKDFVYAILGLNLAVYGLWQLPRCWGFLQKYMLLQKSHIPSSWSIVGSAFSHQEFWHLGMNMLALWSFGTSIASMLGTANFFSLYMNSAIAGSLFSLWYPRIARLALMGPSLGASGALFGVLGCFSYLVPHAKILLFVFPVPGGAWVAFLASVAWNAAGCVLRWGSFDYAAHLGGSAIGVLYGWIIAKQVERRREERFERETRWLR</sequence>
<dbReference type="GO" id="GO:0004252">
    <property type="term" value="F:serine-type endopeptidase activity"/>
    <property type="evidence" value="ECO:0007669"/>
    <property type="project" value="InterPro"/>
</dbReference>
<accession>A0AAV5RSP1</accession>
<organism evidence="9 10">
    <name type="scientific">Maudiozyma humilis</name>
    <name type="common">Sour dough yeast</name>
    <name type="synonym">Kazachstania humilis</name>
    <dbReference type="NCBI Taxonomy" id="51915"/>
    <lineage>
        <taxon>Eukaryota</taxon>
        <taxon>Fungi</taxon>
        <taxon>Dikarya</taxon>
        <taxon>Ascomycota</taxon>
        <taxon>Saccharomycotina</taxon>
        <taxon>Saccharomycetes</taxon>
        <taxon>Saccharomycetales</taxon>
        <taxon>Saccharomycetaceae</taxon>
        <taxon>Maudiozyma</taxon>
    </lineage>
</organism>
<dbReference type="InterPro" id="IPR050925">
    <property type="entry name" value="Rhomboid_protease_S54"/>
</dbReference>
<feature type="transmembrane region" description="Helical" evidence="7">
    <location>
        <begin position="306"/>
        <end position="324"/>
    </location>
</feature>
<feature type="transmembrane region" description="Helical" evidence="7">
    <location>
        <begin position="272"/>
        <end position="294"/>
    </location>
</feature>
<evidence type="ECO:0000313" key="10">
    <source>
        <dbReference type="Proteomes" id="UP001377567"/>
    </source>
</evidence>
<comment type="subcellular location">
    <subcellularLocation>
        <location evidence="1">Membrane</location>
        <topology evidence="1">Multi-pass membrane protein</topology>
    </subcellularLocation>
</comment>
<comment type="caution">
    <text evidence="9">The sequence shown here is derived from an EMBL/GenBank/DDBJ whole genome shotgun (WGS) entry which is preliminary data.</text>
</comment>
<dbReference type="Gene3D" id="1.20.1540.10">
    <property type="entry name" value="Rhomboid-like"/>
    <property type="match status" value="1"/>
</dbReference>
<dbReference type="GO" id="GO:0016020">
    <property type="term" value="C:membrane"/>
    <property type="evidence" value="ECO:0007669"/>
    <property type="project" value="UniProtKB-SubCell"/>
</dbReference>
<dbReference type="Pfam" id="PF01694">
    <property type="entry name" value="Rhomboid"/>
    <property type="match status" value="1"/>
</dbReference>
<dbReference type="AlphaFoldDB" id="A0AAV5RSP1"/>
<dbReference type="PANTHER" id="PTHR43731">
    <property type="entry name" value="RHOMBOID PROTEASE"/>
    <property type="match status" value="1"/>
</dbReference>
<dbReference type="EMBL" id="BTGD01000001">
    <property type="protein sequence ID" value="GMM54317.1"/>
    <property type="molecule type" value="Genomic_DNA"/>
</dbReference>
<keyword evidence="10" id="KW-1185">Reference proteome</keyword>
<evidence type="ECO:0000256" key="4">
    <source>
        <dbReference type="ARBA" id="ARBA00022801"/>
    </source>
</evidence>
<evidence type="ECO:0000256" key="2">
    <source>
        <dbReference type="ARBA" id="ARBA00009045"/>
    </source>
</evidence>
<evidence type="ECO:0000259" key="8">
    <source>
        <dbReference type="Pfam" id="PF01694"/>
    </source>
</evidence>